<comment type="similarity">
    <text evidence="2">Belongs to the retinoblastoma protein (RB) family.</text>
</comment>
<feature type="compositionally biased region" description="Polar residues" evidence="8">
    <location>
        <begin position="693"/>
        <end position="743"/>
    </location>
</feature>
<gene>
    <name evidence="12" type="primary">RBL1</name>
    <name evidence="12" type="ORF">Anas_05747</name>
</gene>
<dbReference type="SMART" id="SM00385">
    <property type="entry name" value="CYCLIN"/>
    <property type="match status" value="1"/>
</dbReference>
<dbReference type="EMBL" id="SEYY01021087">
    <property type="protein sequence ID" value="KAB7496710.1"/>
    <property type="molecule type" value="Genomic_DNA"/>
</dbReference>
<dbReference type="GO" id="GO:0030154">
    <property type="term" value="P:cell differentiation"/>
    <property type="evidence" value="ECO:0007669"/>
    <property type="project" value="TreeGrafter"/>
</dbReference>
<evidence type="ECO:0000259" key="10">
    <source>
        <dbReference type="SMART" id="SM01367"/>
    </source>
</evidence>
<dbReference type="OrthoDB" id="844594at2759"/>
<evidence type="ECO:0000256" key="3">
    <source>
        <dbReference type="ARBA" id="ARBA00022491"/>
    </source>
</evidence>
<dbReference type="GO" id="GO:0005667">
    <property type="term" value="C:transcription regulator complex"/>
    <property type="evidence" value="ECO:0007669"/>
    <property type="project" value="TreeGrafter"/>
</dbReference>
<dbReference type="Proteomes" id="UP000326759">
    <property type="component" value="Unassembled WGS sequence"/>
</dbReference>
<proteinExistence type="inferred from homology"/>
<reference evidence="12 13" key="1">
    <citation type="journal article" date="2019" name="PLoS Biol.">
        <title>Sex chromosomes control vertical transmission of feminizing Wolbachia symbionts in an isopod.</title>
        <authorList>
            <person name="Becking T."/>
            <person name="Chebbi M.A."/>
            <person name="Giraud I."/>
            <person name="Moumen B."/>
            <person name="Laverre T."/>
            <person name="Caubet Y."/>
            <person name="Peccoud J."/>
            <person name="Gilbert C."/>
            <person name="Cordaux R."/>
        </authorList>
    </citation>
    <scope>NUCLEOTIDE SEQUENCE [LARGE SCALE GENOMIC DNA]</scope>
    <source>
        <strain evidence="12">ANa2</strain>
        <tissue evidence="12">Whole body excluding digestive tract and cuticle</tissue>
    </source>
</reference>
<keyword evidence="3" id="KW-0678">Repressor</keyword>
<dbReference type="Pfam" id="PF01857">
    <property type="entry name" value="RB_B"/>
    <property type="match status" value="1"/>
</dbReference>
<keyword evidence="13" id="KW-1185">Reference proteome</keyword>
<dbReference type="Gene3D" id="1.10.472.140">
    <property type="match status" value="1"/>
</dbReference>
<evidence type="ECO:0000256" key="4">
    <source>
        <dbReference type="ARBA" id="ARBA00023015"/>
    </source>
</evidence>
<evidence type="ECO:0000313" key="12">
    <source>
        <dbReference type="EMBL" id="KAB7496710.1"/>
    </source>
</evidence>
<dbReference type="GO" id="GO:0005634">
    <property type="term" value="C:nucleus"/>
    <property type="evidence" value="ECO:0007669"/>
    <property type="project" value="UniProtKB-SubCell"/>
</dbReference>
<dbReference type="SUPFAM" id="SSF47954">
    <property type="entry name" value="Cyclin-like"/>
    <property type="match status" value="2"/>
</dbReference>
<dbReference type="Gene3D" id="1.10.472.10">
    <property type="entry name" value="Cyclin-like"/>
    <property type="match status" value="3"/>
</dbReference>
<dbReference type="PANTHER" id="PTHR13742:SF17">
    <property type="entry name" value="RE32990P-RELATED"/>
    <property type="match status" value="1"/>
</dbReference>
<feature type="region of interest" description="Disordered" evidence="8">
    <location>
        <begin position="691"/>
        <end position="763"/>
    </location>
</feature>
<feature type="domain" description="Cyclin-like" evidence="9">
    <location>
        <begin position="783"/>
        <end position="923"/>
    </location>
</feature>
<dbReference type="InterPro" id="IPR002720">
    <property type="entry name" value="RB_A"/>
</dbReference>
<dbReference type="SMART" id="SM01367">
    <property type="entry name" value="DUF3452"/>
    <property type="match status" value="1"/>
</dbReference>
<dbReference type="PANTHER" id="PTHR13742">
    <property type="entry name" value="RETINOBLASTOMA-ASSOCIATED PROTEIN RB -RELATED"/>
    <property type="match status" value="1"/>
</dbReference>
<feature type="domain" description="Retinoblastoma-associated protein N-terminal" evidence="10">
    <location>
        <begin position="70"/>
        <end position="197"/>
    </location>
</feature>
<evidence type="ECO:0000256" key="7">
    <source>
        <dbReference type="ARBA" id="ARBA00023306"/>
    </source>
</evidence>
<feature type="compositionally biased region" description="Polar residues" evidence="8">
    <location>
        <begin position="1045"/>
        <end position="1055"/>
    </location>
</feature>
<dbReference type="GO" id="GO:0000977">
    <property type="term" value="F:RNA polymerase II transcription regulatory region sequence-specific DNA binding"/>
    <property type="evidence" value="ECO:0007669"/>
    <property type="project" value="TreeGrafter"/>
</dbReference>
<keyword evidence="6" id="KW-0539">Nucleus</keyword>
<dbReference type="Pfam" id="PF11934">
    <property type="entry name" value="DUF3452"/>
    <property type="match status" value="1"/>
</dbReference>
<evidence type="ECO:0000259" key="11">
    <source>
        <dbReference type="SMART" id="SM01368"/>
    </source>
</evidence>
<evidence type="ECO:0000256" key="5">
    <source>
        <dbReference type="ARBA" id="ARBA00023163"/>
    </source>
</evidence>
<keyword evidence="4" id="KW-0805">Transcription regulation</keyword>
<dbReference type="GO" id="GO:2000134">
    <property type="term" value="P:negative regulation of G1/S transition of mitotic cell cycle"/>
    <property type="evidence" value="ECO:0007669"/>
    <property type="project" value="TreeGrafter"/>
</dbReference>
<dbReference type="InterPro" id="IPR002719">
    <property type="entry name" value="RB_B"/>
</dbReference>
<feature type="region of interest" description="Disordered" evidence="8">
    <location>
        <begin position="1043"/>
        <end position="1070"/>
    </location>
</feature>
<dbReference type="GO" id="GO:0006357">
    <property type="term" value="P:regulation of transcription by RNA polymerase II"/>
    <property type="evidence" value="ECO:0007669"/>
    <property type="project" value="InterPro"/>
</dbReference>
<dbReference type="InterPro" id="IPR024599">
    <property type="entry name" value="RB_N"/>
</dbReference>
<evidence type="ECO:0000313" key="13">
    <source>
        <dbReference type="Proteomes" id="UP000326759"/>
    </source>
</evidence>
<organism evidence="12 13">
    <name type="scientific">Armadillidium nasatum</name>
    <dbReference type="NCBI Taxonomy" id="96803"/>
    <lineage>
        <taxon>Eukaryota</taxon>
        <taxon>Metazoa</taxon>
        <taxon>Ecdysozoa</taxon>
        <taxon>Arthropoda</taxon>
        <taxon>Crustacea</taxon>
        <taxon>Multicrustacea</taxon>
        <taxon>Malacostraca</taxon>
        <taxon>Eumalacostraca</taxon>
        <taxon>Peracarida</taxon>
        <taxon>Isopoda</taxon>
        <taxon>Oniscidea</taxon>
        <taxon>Crinocheta</taxon>
        <taxon>Armadillidiidae</taxon>
        <taxon>Armadillidium</taxon>
    </lineage>
</organism>
<feature type="compositionally biased region" description="Polar residues" evidence="8">
    <location>
        <begin position="896"/>
        <end position="907"/>
    </location>
</feature>
<comment type="subcellular location">
    <subcellularLocation>
        <location evidence="1">Nucleus</location>
    </subcellularLocation>
</comment>
<dbReference type="SMART" id="SM01368">
    <property type="entry name" value="RB_A"/>
    <property type="match status" value="1"/>
</dbReference>
<accession>A0A5N5SVL0</accession>
<feature type="compositionally biased region" description="Basic and acidic residues" evidence="8">
    <location>
        <begin position="745"/>
        <end position="761"/>
    </location>
</feature>
<evidence type="ECO:0000256" key="8">
    <source>
        <dbReference type="SAM" id="MobiDB-lite"/>
    </source>
</evidence>
<evidence type="ECO:0000256" key="6">
    <source>
        <dbReference type="ARBA" id="ARBA00023242"/>
    </source>
</evidence>
<protein>
    <submittedName>
        <fullName evidence="12">Retinoblastoma-like protein 1</fullName>
    </submittedName>
</protein>
<evidence type="ECO:0000259" key="9">
    <source>
        <dbReference type="SMART" id="SM00385"/>
    </source>
</evidence>
<dbReference type="InterPro" id="IPR036915">
    <property type="entry name" value="Cyclin-like_sf"/>
</dbReference>
<comment type="caution">
    <text evidence="12">The sequence shown here is derived from an EMBL/GenBank/DDBJ whole genome shotgun (WGS) entry which is preliminary data.</text>
</comment>
<dbReference type="InterPro" id="IPR028309">
    <property type="entry name" value="RB_fam"/>
</dbReference>
<feature type="domain" description="Retinoblastoma-associated protein A-box" evidence="11">
    <location>
        <begin position="396"/>
        <end position="591"/>
    </location>
</feature>
<dbReference type="InterPro" id="IPR013763">
    <property type="entry name" value="Cyclin-like_dom"/>
</dbReference>
<keyword evidence="7" id="KW-0131">Cell cycle</keyword>
<evidence type="ECO:0000256" key="2">
    <source>
        <dbReference type="ARBA" id="ARBA00009475"/>
    </source>
</evidence>
<evidence type="ECO:0000256" key="1">
    <source>
        <dbReference type="ARBA" id="ARBA00004123"/>
    </source>
</evidence>
<sequence>MSEEVGVESGGGTDSESRKKYEDLCYDLNLDKATADEAWSSYEVIQQSYTLEGDQLPWLACALYTSCRKRLVPTVGGKPGNVIQGNCVSLTRMLHYCSLPLTDFILKMKAWIAMSHCDEDFFKRVDLLERNFAVCSNIFKAYKPIYLDLFQDPVNDAPRPPRSRKQRRPPWKYPSIPQDLVSCFSLLLACIDLIYTNVVLSTRTDLLNPTCEGLSNGVHNSENTEDLTSSTYPLSIMDYLCEKFDGVVVDTKVVREHYWKVNIKDLVSQGILKGTSEGTGLIEQSHFDHNVKEIKNAYEEYLLNCGEFDERMFLNNAMVIKGSSRISSPVRLQHQHQNSQTLVQTQTIGIGLASSSSFKSARCNLTQTFEGDHHLIPQTPITGRRYTTNRPYVGNTPLTVTTAGLQKLYTLIHGRKNSAGEKLLEIFRSLNNNPEEKIKILVREMSNNFSNLYSQATEDYTAPNSTFTKMRLDLGQILYYTFLEHILMDEKKREIDLEAVLKEELFHRTLFTCCLEIVLKSYNDARRFPWSLQVGDVDPYYFMRIIEPVIRSEKQSDNQLSRELVKHLKGIEEQILDSLAWRSESPLWQIIKNTGEGVPSCEDVNFSHQLETGIEILNQAPSLQCSSLMSPAVKITKDLSQSPVSSLNTRMESPNGQVNARRMLFPTASSTGPTKPSDALKRAIPPGLVFSSIPGSSPITSNNSQGSIGSPNNTSRQNTPAKENVENSSQSNCPTQITVTIGANSKKDSSNSKNKSEISKKDKPRRHGSLALFFRKYYTLANMRLRDLCDRLDITSHELRQKIWTCFEHSIIHYTELMNDRHMDQMIMCAIYITCKVTKNDKIFQEIMKHYRNQPQAASHVYRSVLISKTALTKAESTSATTPKKVIASGPPPTPSQVRGTSSTNTVSGERGDLIKFYNEIYVQKMRTFALKFRPTQEQEAPKLSPLPITRVTPISPRRRVSASHSVYVNSLNSHSPLPGATPMSPKRPLPYYFNRSPAKSGGKRLLLSEIDEEVRLPRIDDGFSSSGGGGVVRSRFQGVIGERQSPTTFENSGQVEPANLPSDSNGVKT</sequence>
<dbReference type="Pfam" id="PF01858">
    <property type="entry name" value="RB_A"/>
    <property type="match status" value="1"/>
</dbReference>
<name>A0A5N5SVL0_9CRUS</name>
<feature type="region of interest" description="Disordered" evidence="8">
    <location>
        <begin position="878"/>
        <end position="907"/>
    </location>
</feature>
<dbReference type="AlphaFoldDB" id="A0A5N5SVL0"/>
<keyword evidence="5" id="KW-0804">Transcription</keyword>
<dbReference type="GO" id="GO:0000785">
    <property type="term" value="C:chromatin"/>
    <property type="evidence" value="ECO:0007669"/>
    <property type="project" value="TreeGrafter"/>
</dbReference>